<dbReference type="Gene3D" id="3.40.50.2300">
    <property type="match status" value="1"/>
</dbReference>
<keyword evidence="1" id="KW-0597">Phosphoprotein</keyword>
<dbReference type="eggNOG" id="COG3437">
    <property type="taxonomic scope" value="Bacteria"/>
</dbReference>
<proteinExistence type="predicted"/>
<sequence>MPERILVIDDDHHLLSGLRRQLSDTFDITTAQGGAEALSEVQAAMTAQTPFAVALCDMRMPGMDGIETLKRIRELAPDTVRIMLTGNADQQTAIEAINHGNIFRFFTKPYPVDQLREGLEAACEQYRLVTAEKELLEKTLTGAIKVLVDIASMNDAIVAGLATRLREWVRLLTSEFKMPQRWQLEIAATLVPVGQVAIPPELIAKKRSGEILTDLEKSLFERNPEAARNLIAHIPRLAKVSEIVYLQDRGFDGSGFPADGPVGNDIPLDARLLKILKDLAEATEGGPLTKAAFATLERRRSQYDPVLLPKVRTCLERVVDMMPSTSMDVPLASLRTGQVVLSDIKLANGHLILSANTQLTGAQIERLQNLRRIFTFAEPVKVRI</sequence>
<dbReference type="RefSeq" id="WP_008619573.1">
    <property type="nucleotide sequence ID" value="NZ_AONQ01000050.1"/>
</dbReference>
<dbReference type="Proteomes" id="UP000011744">
    <property type="component" value="Unassembled WGS sequence"/>
</dbReference>
<dbReference type="Gene3D" id="1.10.3210.10">
    <property type="entry name" value="Hypothetical protein af1432"/>
    <property type="match status" value="1"/>
</dbReference>
<feature type="domain" description="Response regulatory" evidence="2">
    <location>
        <begin position="4"/>
        <end position="123"/>
    </location>
</feature>
<dbReference type="Pfam" id="PF13487">
    <property type="entry name" value="HD_5"/>
    <property type="match status" value="1"/>
</dbReference>
<dbReference type="InterPro" id="IPR011006">
    <property type="entry name" value="CheY-like_superfamily"/>
</dbReference>
<protein>
    <submittedName>
        <fullName evidence="3">Response regulator</fullName>
    </submittedName>
</protein>
<name>M2Y712_9PROT</name>
<keyword evidence="4" id="KW-1185">Reference proteome</keyword>
<evidence type="ECO:0000256" key="1">
    <source>
        <dbReference type="PROSITE-ProRule" id="PRU00169"/>
    </source>
</evidence>
<organism evidence="3 4">
    <name type="scientific">Paramagnetospirillum caucaseum</name>
    <dbReference type="NCBI Taxonomy" id="1244869"/>
    <lineage>
        <taxon>Bacteria</taxon>
        <taxon>Pseudomonadati</taxon>
        <taxon>Pseudomonadota</taxon>
        <taxon>Alphaproteobacteria</taxon>
        <taxon>Rhodospirillales</taxon>
        <taxon>Magnetospirillaceae</taxon>
        <taxon>Paramagnetospirillum</taxon>
    </lineage>
</organism>
<dbReference type="InterPro" id="IPR052020">
    <property type="entry name" value="Cyclic_di-GMP/3'3'-cGAMP_PDE"/>
</dbReference>
<dbReference type="SMART" id="SM00448">
    <property type="entry name" value="REC"/>
    <property type="match status" value="1"/>
</dbReference>
<dbReference type="AlphaFoldDB" id="M2Y712"/>
<dbReference type="GO" id="GO:0000160">
    <property type="term" value="P:phosphorelay signal transduction system"/>
    <property type="evidence" value="ECO:0007669"/>
    <property type="project" value="InterPro"/>
</dbReference>
<dbReference type="OrthoDB" id="9802066at2"/>
<dbReference type="PATRIC" id="fig|1244869.3.peg.3274"/>
<evidence type="ECO:0000313" key="3">
    <source>
        <dbReference type="EMBL" id="EME68846.1"/>
    </source>
</evidence>
<dbReference type="STRING" id="1244869.H261_16321"/>
<dbReference type="Pfam" id="PF00072">
    <property type="entry name" value="Response_reg"/>
    <property type="match status" value="1"/>
</dbReference>
<dbReference type="PROSITE" id="PS50110">
    <property type="entry name" value="RESPONSE_REGULATORY"/>
    <property type="match status" value="1"/>
</dbReference>
<dbReference type="CDD" id="cd17569">
    <property type="entry name" value="REC_HupR-like"/>
    <property type="match status" value="1"/>
</dbReference>
<feature type="modified residue" description="4-aspartylphosphate" evidence="1">
    <location>
        <position position="57"/>
    </location>
</feature>
<gene>
    <name evidence="3" type="ORF">H261_16321</name>
</gene>
<evidence type="ECO:0000313" key="4">
    <source>
        <dbReference type="Proteomes" id="UP000011744"/>
    </source>
</evidence>
<comment type="caution">
    <text evidence="3">The sequence shown here is derived from an EMBL/GenBank/DDBJ whole genome shotgun (WGS) entry which is preliminary data.</text>
</comment>
<dbReference type="SUPFAM" id="SSF52172">
    <property type="entry name" value="CheY-like"/>
    <property type="match status" value="1"/>
</dbReference>
<accession>M2Y712</accession>
<dbReference type="EMBL" id="AONQ01000050">
    <property type="protein sequence ID" value="EME68846.1"/>
    <property type="molecule type" value="Genomic_DNA"/>
</dbReference>
<dbReference type="PANTHER" id="PTHR45228">
    <property type="entry name" value="CYCLIC DI-GMP PHOSPHODIESTERASE TM_0186-RELATED"/>
    <property type="match status" value="1"/>
</dbReference>
<dbReference type="InterPro" id="IPR001789">
    <property type="entry name" value="Sig_transdc_resp-reg_receiver"/>
</dbReference>
<reference evidence="3 4" key="1">
    <citation type="journal article" date="2014" name="Genome Announc.">
        <title>Draft Genome Sequence of Magnetospirillum sp. Strain SO-1, a Freshwater Magnetotactic Bacterium Isolated from the Ol'khovka River, Russia.</title>
        <authorList>
            <person name="Grouzdev D.S."/>
            <person name="Dziuba M.V."/>
            <person name="Sukhacheva M.S."/>
            <person name="Mardanov A.V."/>
            <person name="Beletskiy A.V."/>
            <person name="Kuznetsov B.B."/>
            <person name="Skryabin K.G."/>
        </authorList>
    </citation>
    <scope>NUCLEOTIDE SEQUENCE [LARGE SCALE GENOMIC DNA]</scope>
    <source>
        <strain evidence="3 4">SO-1</strain>
    </source>
</reference>
<evidence type="ECO:0000259" key="2">
    <source>
        <dbReference type="PROSITE" id="PS50110"/>
    </source>
</evidence>
<dbReference type="PANTHER" id="PTHR45228:SF8">
    <property type="entry name" value="TWO-COMPONENT RESPONSE REGULATOR-RELATED"/>
    <property type="match status" value="1"/>
</dbReference>